<evidence type="ECO:0000313" key="12">
    <source>
        <dbReference type="Proteomes" id="UP000808372"/>
    </source>
</evidence>
<feature type="transmembrane region" description="Helical" evidence="10">
    <location>
        <begin position="285"/>
        <end position="303"/>
    </location>
</feature>
<evidence type="ECO:0000256" key="1">
    <source>
        <dbReference type="ARBA" id="ARBA00004651"/>
    </source>
</evidence>
<feature type="transmembrane region" description="Helical" evidence="10">
    <location>
        <begin position="243"/>
        <end position="265"/>
    </location>
</feature>
<keyword evidence="8" id="KW-0325">Glycoprotein</keyword>
<keyword evidence="12" id="KW-1185">Reference proteome</keyword>
<gene>
    <name evidence="13" type="primary">LOC120061659</name>
</gene>
<evidence type="ECO:0000256" key="7">
    <source>
        <dbReference type="ARBA" id="ARBA00023170"/>
    </source>
</evidence>
<dbReference type="PANTHER" id="PTHR24246">
    <property type="entry name" value="OLFACTORY RECEPTOR AND ADENOSINE RECEPTOR"/>
    <property type="match status" value="1"/>
</dbReference>
<feature type="transmembrane region" description="Helical" evidence="10">
    <location>
        <begin position="110"/>
        <end position="132"/>
    </location>
</feature>
<feature type="domain" description="G-protein coupled receptors family 1 profile" evidence="11">
    <location>
        <begin position="1"/>
        <end position="300"/>
    </location>
</feature>
<evidence type="ECO:0000256" key="10">
    <source>
        <dbReference type="SAM" id="Phobius"/>
    </source>
</evidence>
<dbReference type="GO" id="GO:0004930">
    <property type="term" value="F:G protein-coupled receptor activity"/>
    <property type="evidence" value="ECO:0007669"/>
    <property type="project" value="UniProtKB-KW"/>
</dbReference>
<protein>
    <submittedName>
        <fullName evidence="13">D(4) dopamine receptor-like</fullName>
    </submittedName>
</protein>
<evidence type="ECO:0000256" key="4">
    <source>
        <dbReference type="ARBA" id="ARBA00022989"/>
    </source>
</evidence>
<evidence type="ECO:0000256" key="9">
    <source>
        <dbReference type="ARBA" id="ARBA00023224"/>
    </source>
</evidence>
<evidence type="ECO:0000259" key="11">
    <source>
        <dbReference type="PROSITE" id="PS50262"/>
    </source>
</evidence>
<evidence type="ECO:0000256" key="2">
    <source>
        <dbReference type="ARBA" id="ARBA00022475"/>
    </source>
</evidence>
<evidence type="ECO:0000256" key="6">
    <source>
        <dbReference type="ARBA" id="ARBA00023136"/>
    </source>
</evidence>
<evidence type="ECO:0000256" key="5">
    <source>
        <dbReference type="ARBA" id="ARBA00023040"/>
    </source>
</evidence>
<dbReference type="AlphaFoldDB" id="A0A8U1F0S0"/>
<sequence length="322" mass="36460">MYRTRTVQTTNNALLVNLAANDLLKCSLDTSLLLSVLLEGRREQQFTYALCSCVQLLTLVSISIERVQAIAFPFHNKKTKARIQVWILAIWAFGLLLAMCRRHVDKHADRFGAYILVPVWGCSLTLIVIHYVRIFKVVRQHGNKVSDRGIQLRPSVSRHIWSWQNSVVSAPRIAPGHTFKSLAAAGASRILQLPRCTVITVSEESSTPSAEKAQERVRAVCLLTPTARERGQKRTERKLAKRFGYIIITFTLFWMPMVVILLIHVIVTRSRDSQSWVLKELETSAMVLTCVPAAVDPLIYTMVTRQFRSEFSKLISSLLCRG</sequence>
<keyword evidence="3 10" id="KW-0812">Transmembrane</keyword>
<dbReference type="CDD" id="cd00637">
    <property type="entry name" value="7tm_classA_rhodopsin-like"/>
    <property type="match status" value="1"/>
</dbReference>
<dbReference type="InterPro" id="IPR017452">
    <property type="entry name" value="GPCR_Rhodpsn_7TM"/>
</dbReference>
<dbReference type="PANTHER" id="PTHR24246:SF27">
    <property type="entry name" value="ADENOSINE RECEPTOR, ISOFORM A"/>
    <property type="match status" value="1"/>
</dbReference>
<evidence type="ECO:0000256" key="8">
    <source>
        <dbReference type="ARBA" id="ARBA00023180"/>
    </source>
</evidence>
<dbReference type="GO" id="GO:0005886">
    <property type="term" value="C:plasma membrane"/>
    <property type="evidence" value="ECO:0007669"/>
    <property type="project" value="UniProtKB-SubCell"/>
</dbReference>
<evidence type="ECO:0000256" key="3">
    <source>
        <dbReference type="ARBA" id="ARBA00022692"/>
    </source>
</evidence>
<dbReference type="Pfam" id="PF00001">
    <property type="entry name" value="7tm_1"/>
    <property type="match status" value="2"/>
</dbReference>
<dbReference type="GeneID" id="120061659"/>
<keyword evidence="9" id="KW-0807">Transducer</keyword>
<dbReference type="PRINTS" id="PR00237">
    <property type="entry name" value="GPCRRHODOPSN"/>
</dbReference>
<dbReference type="SUPFAM" id="SSF81321">
    <property type="entry name" value="Family A G protein-coupled receptor-like"/>
    <property type="match status" value="1"/>
</dbReference>
<keyword evidence="4 10" id="KW-1133">Transmembrane helix</keyword>
<keyword evidence="2" id="KW-1003">Cell membrane</keyword>
<name>A0A8U1F0S0_SALNM</name>
<comment type="subcellular location">
    <subcellularLocation>
        <location evidence="1">Cell membrane</location>
        <topology evidence="1">Multi-pass membrane protein</topology>
    </subcellularLocation>
</comment>
<keyword evidence="6 10" id="KW-0472">Membrane</keyword>
<accession>A0A8U1F0S0</accession>
<dbReference type="PROSITE" id="PS50262">
    <property type="entry name" value="G_PROTEIN_RECEP_F1_2"/>
    <property type="match status" value="1"/>
</dbReference>
<reference evidence="13" key="1">
    <citation type="submission" date="2025-08" db="UniProtKB">
        <authorList>
            <consortium name="RefSeq"/>
        </authorList>
    </citation>
    <scope>IDENTIFICATION</scope>
    <source>
        <tissue evidence="13">White muscle</tissue>
    </source>
</reference>
<dbReference type="Proteomes" id="UP000808372">
    <property type="component" value="Chromosome 16"/>
</dbReference>
<keyword evidence="7" id="KW-0675">Receptor</keyword>
<dbReference type="Gene3D" id="1.20.1070.10">
    <property type="entry name" value="Rhodopsin 7-helix transmembrane proteins"/>
    <property type="match status" value="1"/>
</dbReference>
<dbReference type="InterPro" id="IPR000276">
    <property type="entry name" value="GPCR_Rhodpsn"/>
</dbReference>
<organism evidence="12 13">
    <name type="scientific">Salvelinus namaycush</name>
    <name type="common">Lake trout</name>
    <name type="synonym">Salmo namaycush</name>
    <dbReference type="NCBI Taxonomy" id="8040"/>
    <lineage>
        <taxon>Eukaryota</taxon>
        <taxon>Metazoa</taxon>
        <taxon>Chordata</taxon>
        <taxon>Craniata</taxon>
        <taxon>Vertebrata</taxon>
        <taxon>Euteleostomi</taxon>
        <taxon>Actinopterygii</taxon>
        <taxon>Neopterygii</taxon>
        <taxon>Teleostei</taxon>
        <taxon>Protacanthopterygii</taxon>
        <taxon>Salmoniformes</taxon>
        <taxon>Salmonidae</taxon>
        <taxon>Salmoninae</taxon>
        <taxon>Salvelinus</taxon>
    </lineage>
</organism>
<evidence type="ECO:0000313" key="13">
    <source>
        <dbReference type="RefSeq" id="XP_038867484.1"/>
    </source>
</evidence>
<dbReference type="RefSeq" id="XP_038867484.1">
    <property type="nucleotide sequence ID" value="XM_039011556.1"/>
</dbReference>
<keyword evidence="5" id="KW-0297">G-protein coupled receptor</keyword>
<dbReference type="KEGG" id="snh:120061659"/>
<feature type="transmembrane region" description="Helical" evidence="10">
    <location>
        <begin position="85"/>
        <end position="104"/>
    </location>
</feature>
<proteinExistence type="predicted"/>